<gene>
    <name evidence="7" type="ORF">PGLA1383_LOCUS51489</name>
</gene>
<dbReference type="GO" id="GO:0005524">
    <property type="term" value="F:ATP binding"/>
    <property type="evidence" value="ECO:0007669"/>
    <property type="project" value="UniProtKB-KW"/>
</dbReference>
<keyword evidence="4" id="KW-0418">Kinase</keyword>
<keyword evidence="5" id="KW-0067">ATP-binding</keyword>
<evidence type="ECO:0000256" key="1">
    <source>
        <dbReference type="ARBA" id="ARBA00022527"/>
    </source>
</evidence>
<dbReference type="PROSITE" id="PS50011">
    <property type="entry name" value="PROTEIN_KINASE_DOM"/>
    <property type="match status" value="1"/>
</dbReference>
<evidence type="ECO:0000256" key="4">
    <source>
        <dbReference type="ARBA" id="ARBA00022777"/>
    </source>
</evidence>
<proteinExistence type="predicted"/>
<evidence type="ECO:0000256" key="2">
    <source>
        <dbReference type="ARBA" id="ARBA00022679"/>
    </source>
</evidence>
<dbReference type="SUPFAM" id="SSF56112">
    <property type="entry name" value="Protein kinase-like (PK-like)"/>
    <property type="match status" value="1"/>
</dbReference>
<reference evidence="7" key="1">
    <citation type="submission" date="2021-02" db="EMBL/GenBank/DDBJ databases">
        <authorList>
            <person name="Dougan E. K."/>
            <person name="Rhodes N."/>
            <person name="Thang M."/>
            <person name="Chan C."/>
        </authorList>
    </citation>
    <scope>NUCLEOTIDE SEQUENCE</scope>
</reference>
<evidence type="ECO:0000256" key="5">
    <source>
        <dbReference type="ARBA" id="ARBA00022840"/>
    </source>
</evidence>
<organism evidence="7 8">
    <name type="scientific">Polarella glacialis</name>
    <name type="common">Dinoflagellate</name>
    <dbReference type="NCBI Taxonomy" id="89957"/>
    <lineage>
        <taxon>Eukaryota</taxon>
        <taxon>Sar</taxon>
        <taxon>Alveolata</taxon>
        <taxon>Dinophyceae</taxon>
        <taxon>Suessiales</taxon>
        <taxon>Suessiaceae</taxon>
        <taxon>Polarella</taxon>
    </lineage>
</organism>
<evidence type="ECO:0000256" key="3">
    <source>
        <dbReference type="ARBA" id="ARBA00022741"/>
    </source>
</evidence>
<dbReference type="EMBL" id="CAJNNV010031374">
    <property type="protein sequence ID" value="CAE8635934.1"/>
    <property type="molecule type" value="Genomic_DNA"/>
</dbReference>
<accession>A0A813HEK0</accession>
<keyword evidence="8" id="KW-1185">Reference proteome</keyword>
<dbReference type="Gene3D" id="1.10.510.10">
    <property type="entry name" value="Transferase(Phosphotransferase) domain 1"/>
    <property type="match status" value="1"/>
</dbReference>
<dbReference type="InterPro" id="IPR008271">
    <property type="entry name" value="Ser/Thr_kinase_AS"/>
</dbReference>
<dbReference type="Gene3D" id="3.30.200.20">
    <property type="entry name" value="Phosphorylase Kinase, domain 1"/>
    <property type="match status" value="1"/>
</dbReference>
<dbReference type="GO" id="GO:0004674">
    <property type="term" value="F:protein serine/threonine kinase activity"/>
    <property type="evidence" value="ECO:0007669"/>
    <property type="project" value="UniProtKB-KW"/>
</dbReference>
<dbReference type="AlphaFoldDB" id="A0A813HEK0"/>
<keyword evidence="1" id="KW-0723">Serine/threonine-protein kinase</keyword>
<dbReference type="Pfam" id="PF00069">
    <property type="entry name" value="Pkinase"/>
    <property type="match status" value="1"/>
</dbReference>
<evidence type="ECO:0000313" key="8">
    <source>
        <dbReference type="Proteomes" id="UP000654075"/>
    </source>
</evidence>
<feature type="non-terminal residue" evidence="7">
    <location>
        <position position="85"/>
    </location>
</feature>
<name>A0A813HEK0_POLGL</name>
<keyword evidence="3" id="KW-0547">Nucleotide-binding</keyword>
<sequence>YNDDQFVYFLLDVAAGGELFELYQEHDDWFGNASLARFFIAGCAVGLDHMHSKKVIYRDLKLENILLNAKGYPLLTDMGLAKQVL</sequence>
<feature type="non-terminal residue" evidence="7">
    <location>
        <position position="1"/>
    </location>
</feature>
<keyword evidence="2" id="KW-0808">Transferase</keyword>
<dbReference type="OrthoDB" id="100546at2759"/>
<dbReference type="InterPro" id="IPR011009">
    <property type="entry name" value="Kinase-like_dom_sf"/>
</dbReference>
<protein>
    <recommendedName>
        <fullName evidence="6">Protein kinase domain-containing protein</fullName>
    </recommendedName>
</protein>
<dbReference type="PROSITE" id="PS00108">
    <property type="entry name" value="PROTEIN_KINASE_ST"/>
    <property type="match status" value="1"/>
</dbReference>
<evidence type="ECO:0000259" key="6">
    <source>
        <dbReference type="PROSITE" id="PS50011"/>
    </source>
</evidence>
<dbReference type="InterPro" id="IPR000719">
    <property type="entry name" value="Prot_kinase_dom"/>
</dbReference>
<feature type="domain" description="Protein kinase" evidence="6">
    <location>
        <begin position="1"/>
        <end position="85"/>
    </location>
</feature>
<evidence type="ECO:0000313" key="7">
    <source>
        <dbReference type="EMBL" id="CAE8635934.1"/>
    </source>
</evidence>
<dbReference type="PANTHER" id="PTHR24353">
    <property type="entry name" value="CYCLIC NUCLEOTIDE-DEPENDENT PROTEIN KINASE"/>
    <property type="match status" value="1"/>
</dbReference>
<comment type="caution">
    <text evidence="7">The sequence shown here is derived from an EMBL/GenBank/DDBJ whole genome shotgun (WGS) entry which is preliminary data.</text>
</comment>
<dbReference type="Proteomes" id="UP000654075">
    <property type="component" value="Unassembled WGS sequence"/>
</dbReference>